<evidence type="ECO:0000313" key="1">
    <source>
        <dbReference type="EMBL" id="CAB4324594.1"/>
    </source>
</evidence>
<proteinExistence type="predicted"/>
<dbReference type="EMBL" id="CAEMXZ010000176">
    <property type="protein sequence ID" value="CAB4324594.1"/>
    <property type="molecule type" value="Genomic_DNA"/>
</dbReference>
<dbReference type="AlphaFoldDB" id="A0A6J5YEE7"/>
<organism evidence="1">
    <name type="scientific">freshwater metagenome</name>
    <dbReference type="NCBI Taxonomy" id="449393"/>
    <lineage>
        <taxon>unclassified sequences</taxon>
        <taxon>metagenomes</taxon>
        <taxon>ecological metagenomes</taxon>
    </lineage>
</organism>
<sequence length="53" mass="6349">MGKVVEVSGWKPENGYVNRLHLDRLWCHWLNRQDFDTVADRTDYTRSRGSRAR</sequence>
<gene>
    <name evidence="1" type="ORF">UFOPK1392_02369</name>
</gene>
<accession>A0A6J5YEE7</accession>
<protein>
    <submittedName>
        <fullName evidence="1">Unannotated protein</fullName>
    </submittedName>
</protein>
<reference evidence="1" key="1">
    <citation type="submission" date="2020-05" db="EMBL/GenBank/DDBJ databases">
        <authorList>
            <person name="Chiriac C."/>
            <person name="Salcher M."/>
            <person name="Ghai R."/>
            <person name="Kavagutti S V."/>
        </authorList>
    </citation>
    <scope>NUCLEOTIDE SEQUENCE</scope>
</reference>
<name>A0A6J5YEE7_9ZZZZ</name>